<feature type="domain" description="RING-type" evidence="5">
    <location>
        <begin position="7"/>
        <end position="42"/>
    </location>
</feature>
<organism evidence="6">
    <name type="scientific">Clastoptera arizonana</name>
    <name type="common">Arizona spittle bug</name>
    <dbReference type="NCBI Taxonomy" id="38151"/>
    <lineage>
        <taxon>Eukaryota</taxon>
        <taxon>Metazoa</taxon>
        <taxon>Ecdysozoa</taxon>
        <taxon>Arthropoda</taxon>
        <taxon>Hexapoda</taxon>
        <taxon>Insecta</taxon>
        <taxon>Pterygota</taxon>
        <taxon>Neoptera</taxon>
        <taxon>Paraneoptera</taxon>
        <taxon>Hemiptera</taxon>
        <taxon>Auchenorrhyncha</taxon>
        <taxon>Cercopoidea</taxon>
        <taxon>Clastopteridae</taxon>
        <taxon>Clastoptera</taxon>
    </lineage>
</organism>
<evidence type="ECO:0000259" key="5">
    <source>
        <dbReference type="PROSITE" id="PS50089"/>
    </source>
</evidence>
<dbReference type="InterPro" id="IPR001841">
    <property type="entry name" value="Znf_RING"/>
</dbReference>
<dbReference type="PANTHER" id="PTHR45877:SF2">
    <property type="entry name" value="E3 UBIQUITIN-PROTEIN LIGASE SINA-RELATED"/>
    <property type="match status" value="1"/>
</dbReference>
<dbReference type="PROSITE" id="PS50089">
    <property type="entry name" value="ZF_RING_2"/>
    <property type="match status" value="2"/>
</dbReference>
<reference evidence="6" key="1">
    <citation type="submission" date="2015-12" db="EMBL/GenBank/DDBJ databases">
        <title>De novo transcriptome assembly of four potential Pierce s Disease insect vectors from Arizona vineyards.</title>
        <authorList>
            <person name="Tassone E.E."/>
        </authorList>
    </citation>
    <scope>NUCLEOTIDE SEQUENCE</scope>
</reference>
<dbReference type="Pfam" id="PF21361">
    <property type="entry name" value="Sina_ZnF"/>
    <property type="match status" value="1"/>
</dbReference>
<dbReference type="GO" id="GO:0031624">
    <property type="term" value="F:ubiquitin conjugating enzyme binding"/>
    <property type="evidence" value="ECO:0007669"/>
    <property type="project" value="TreeGrafter"/>
</dbReference>
<dbReference type="InterPro" id="IPR013083">
    <property type="entry name" value="Znf_RING/FYVE/PHD"/>
</dbReference>
<feature type="domain" description="RING-type" evidence="5">
    <location>
        <begin position="287"/>
        <end position="322"/>
    </location>
</feature>
<dbReference type="GO" id="GO:0016567">
    <property type="term" value="P:protein ubiquitination"/>
    <property type="evidence" value="ECO:0007669"/>
    <property type="project" value="UniProtKB-UniPathway"/>
</dbReference>
<protein>
    <recommendedName>
        <fullName evidence="5">RING-type domain-containing protein</fullName>
    </recommendedName>
</protein>
<evidence type="ECO:0000256" key="1">
    <source>
        <dbReference type="ARBA" id="ARBA00022723"/>
    </source>
</evidence>
<dbReference type="InterPro" id="IPR008974">
    <property type="entry name" value="TRAF-like"/>
</dbReference>
<dbReference type="GO" id="GO:0008270">
    <property type="term" value="F:zinc ion binding"/>
    <property type="evidence" value="ECO:0007669"/>
    <property type="project" value="UniProtKB-KW"/>
</dbReference>
<dbReference type="GO" id="GO:0043161">
    <property type="term" value="P:proteasome-mediated ubiquitin-dependent protein catabolic process"/>
    <property type="evidence" value="ECO:0007669"/>
    <property type="project" value="TreeGrafter"/>
</dbReference>
<name>A0A1B6CZA3_9HEMI</name>
<evidence type="ECO:0000256" key="3">
    <source>
        <dbReference type="ARBA" id="ARBA00022833"/>
    </source>
</evidence>
<dbReference type="PANTHER" id="PTHR45877">
    <property type="entry name" value="E3 UBIQUITIN-PROTEIN LIGASE SIAH2"/>
    <property type="match status" value="1"/>
</dbReference>
<feature type="non-terminal residue" evidence="6">
    <location>
        <position position="1"/>
    </location>
</feature>
<dbReference type="GO" id="GO:0061630">
    <property type="term" value="F:ubiquitin protein ligase activity"/>
    <property type="evidence" value="ECO:0007669"/>
    <property type="project" value="TreeGrafter"/>
</dbReference>
<evidence type="ECO:0000256" key="2">
    <source>
        <dbReference type="ARBA" id="ARBA00022771"/>
    </source>
</evidence>
<dbReference type="Gene3D" id="3.30.40.10">
    <property type="entry name" value="Zinc/RING finger domain, C3HC4 (zinc finger)"/>
    <property type="match status" value="4"/>
</dbReference>
<dbReference type="SUPFAM" id="SSF49599">
    <property type="entry name" value="TRAF domain-like"/>
    <property type="match status" value="2"/>
</dbReference>
<gene>
    <name evidence="6" type="ORF">g.32995</name>
</gene>
<dbReference type="AlphaFoldDB" id="A0A1B6CZA3"/>
<accession>A0A1B6CZA3</accession>
<dbReference type="SUPFAM" id="SSF57850">
    <property type="entry name" value="RING/U-box"/>
    <property type="match status" value="2"/>
</dbReference>
<dbReference type="InterPro" id="IPR004162">
    <property type="entry name" value="SINA-like_animal"/>
</dbReference>
<dbReference type="SMART" id="SM00184">
    <property type="entry name" value="RING"/>
    <property type="match status" value="2"/>
</dbReference>
<sequence>IEKTLECPVCLDTLTPPLVVCCNNHYYCSSCGQALKECFICRTEMARNVKYPILLDNILQEMPRKCKASEHCNVFMPGPELKEHMRICSHRCISCKIVSCSWKGIYKTLFEHVATNHKDFLLGNGNTTVNFADFSVDQLYYSVKLISCLDCLFWMYTKNDPTKGKYKVVFTYIPRDKEKFKSQIKFVTKGIRFSKTKEVLSEDVDIEETLSRGDILSFPSEELSPFIDDRKQLMYEIKVFKITPTIELHPVFKTTRLENNARGLNKGELYYIQKDRVLKAIEKTLECPVCLDTLTPPLVVCCNNHCVCSSCGQALKECPICRTEMANNVKYPIVLDYILQEMPRKCKASEHCKVFMPGPKLKEHMKICPLRCISCKIVSCSWKGIYETLLEHVDTDHKDFFPCNGNTTVIFADFSVDQPYYSVKLISSLDCLFWMYTKNDPTKGKYKVVFTYIP</sequence>
<keyword evidence="2 4" id="KW-0863">Zinc-finger</keyword>
<dbReference type="UniPathway" id="UPA00143"/>
<keyword evidence="3" id="KW-0862">Zinc</keyword>
<dbReference type="GO" id="GO:0005737">
    <property type="term" value="C:cytoplasm"/>
    <property type="evidence" value="ECO:0007669"/>
    <property type="project" value="TreeGrafter"/>
</dbReference>
<evidence type="ECO:0000256" key="4">
    <source>
        <dbReference type="PROSITE-ProRule" id="PRU00175"/>
    </source>
</evidence>
<dbReference type="Gene3D" id="2.60.210.10">
    <property type="entry name" value="Apoptosis, Tumor Necrosis Factor Receptor Associated Protein 2, Chain A"/>
    <property type="match status" value="1"/>
</dbReference>
<dbReference type="EMBL" id="GEDC01018593">
    <property type="protein sequence ID" value="JAS18705.1"/>
    <property type="molecule type" value="Transcribed_RNA"/>
</dbReference>
<dbReference type="InterPro" id="IPR049548">
    <property type="entry name" value="Sina-like_RING"/>
</dbReference>
<keyword evidence="1" id="KW-0479">Metal-binding</keyword>
<dbReference type="Pfam" id="PF21362">
    <property type="entry name" value="Sina_RING"/>
    <property type="match status" value="2"/>
</dbReference>
<feature type="non-terminal residue" evidence="6">
    <location>
        <position position="454"/>
    </location>
</feature>
<evidence type="ECO:0000313" key="6">
    <source>
        <dbReference type="EMBL" id="JAS18705.1"/>
    </source>
</evidence>
<proteinExistence type="predicted"/>